<name>A0A1J0RE97_9VIRU</name>
<reference evidence="1" key="2">
    <citation type="submission" date="2012-05" db="EMBL/GenBank/DDBJ databases">
        <authorList>
            <person name="van Beurden S.J."/>
            <person name="Gatherer D."/>
            <person name="Tuzi K."/>
            <person name="Herzyk P."/>
            <person name="Galbraith J."/>
            <person name="Peeters B.P.H."/>
            <person name="Rottier P.J.M."/>
            <person name="Engelsma M.Y."/>
            <person name="Davison A.J."/>
        </authorList>
    </citation>
    <scope>NUCLEOTIDE SEQUENCE</scope>
    <source>
        <strain evidence="1">500138</strain>
    </source>
</reference>
<dbReference type="RefSeq" id="YP_003358163.1">
    <property type="nucleotide sequence ID" value="NC_013668.3"/>
</dbReference>
<evidence type="ECO:0000313" key="7">
    <source>
        <dbReference type="EMBL" id="QRM16972.1"/>
    </source>
</evidence>
<reference evidence="2" key="3">
    <citation type="journal article" date="2021" name="Microorganisms">
        <title>Genomes of Anguillid Herpesvirus 1 Strains Reveal Evolutionary Disparities and Low Genetic Diversity in the Genus Cyprinivirus.</title>
        <authorList>
            <person name="Donohoe O."/>
            <person name="Zhang H."/>
            <person name="Delrez N."/>
            <person name="Gao Y."/>
            <person name="Suarez N.M."/>
            <person name="Davison A.J."/>
            <person name="Vanderplasschen A."/>
        </authorList>
    </citation>
    <scope>NUCLEOTIDE SEQUENCE</scope>
    <source>
        <strain evidence="2">500138</strain>
        <strain evidence="4">DK-200249</strain>
        <strain evidence="3">DK-2008-50-66-1</strain>
        <strain evidence="5">DK-205223-2</strain>
        <strain evidence="6">DK-206116-1</strain>
        <strain evidence="7">HVA 486123</strain>
        <strain evidence="8">UK N080</strain>
    </source>
</reference>
<gene>
    <name evidence="2" type="primary">ORF24</name>
    <name evidence="1" type="ORF">AngHV1_ORF24</name>
</gene>
<keyword evidence="9" id="KW-1185">Reference proteome</keyword>
<reference evidence="1 9" key="1">
    <citation type="journal article" date="2010" name="J. Gen. Virol.">
        <title>Complete genome sequence and taxonomic position of anguillid herpesvirus 1.</title>
        <authorList>
            <person name="van Beurden S.J."/>
            <person name="Bossers A."/>
            <person name="Voorbergen-Laarman M.H."/>
            <person name="Haenen O.L."/>
            <person name="Peters S."/>
            <person name="Abma-Henkens M.H."/>
            <person name="Peeters B.P."/>
            <person name="Rottier P.J."/>
            <person name="Engelsma M.Y."/>
        </authorList>
    </citation>
    <scope>NUCLEOTIDE SEQUENCE [LARGE SCALE GENOMIC DNA]</scope>
    <source>
        <strain evidence="1">500138</strain>
        <strain evidence="9">Isolate Anguilla anguilla/Netherlands/500138/1998</strain>
    </source>
</reference>
<evidence type="ECO:0000313" key="2">
    <source>
        <dbReference type="EMBL" id="QRM16319.1"/>
    </source>
</evidence>
<sequence>MNLWAWVMSKLAEMPSGAANELWRIFIFWDLESKPDVPMAYAQWTPADELLKLDPADHTRPTGFWFQTFMWNLPGPGPSELCDYSFEVMPAAAIVLREVVGDDYTNAVSISYKLSLTSETSGVGWLKLAPLSASNVTSYSAVPATIAFHWPETVRAMPEESMMYLEAMLGACGLPPEVVEHVEAFLNPDHMMGELLHSRRLTITLTYDTEVAQKTTHLSKARGMFLARPATADAGSLPRAPASSSRSNTLNKFLKLFKRDRR</sequence>
<dbReference type="EMBL" id="MW580852">
    <property type="protein sequence ID" value="QRM16711.1"/>
    <property type="molecule type" value="Genomic_DNA"/>
</dbReference>
<dbReference type="Proteomes" id="UP000011239">
    <property type="component" value="Segment"/>
</dbReference>
<dbReference type="KEGG" id="vg:8683456"/>
<organism evidence="2">
    <name type="scientific">Anguillid herpesvirus 1</name>
    <dbReference type="NCBI Taxonomy" id="150286"/>
    <lineage>
        <taxon>Viruses</taxon>
        <taxon>Duplodnaviria</taxon>
        <taxon>Heunggongvirae</taxon>
        <taxon>Peploviricota</taxon>
        <taxon>Herviviricetes</taxon>
        <taxon>Herpesvirales</taxon>
        <taxon>Alloherpesviridae</taxon>
        <taxon>Cyvirus</taxon>
        <taxon>Cyvirus anguillidallo1</taxon>
    </lineage>
</organism>
<accession>A0A1J0RE97</accession>
<evidence type="ECO:0000313" key="5">
    <source>
        <dbReference type="EMBL" id="QRM16711.1"/>
    </source>
</evidence>
<reference evidence="2" key="4">
    <citation type="submission" date="2021-02" db="EMBL/GenBank/DDBJ databases">
        <authorList>
            <person name="Vanderplasschen A.F.C."/>
            <person name="Davison A.J."/>
        </authorList>
    </citation>
    <scope>NUCLEOTIDE SEQUENCE</scope>
    <source>
        <strain evidence="2">500138</strain>
        <strain evidence="4">DK-200249</strain>
        <strain evidence="3">DK-2008-50-66-1</strain>
        <strain evidence="5">DK-205223-2</strain>
        <strain evidence="6">DK-206116-1</strain>
        <strain evidence="7">HVA 486123</strain>
        <strain evidence="8">UK N080</strain>
    </source>
</reference>
<dbReference type="EMBL" id="MW580854">
    <property type="protein sequence ID" value="QRM16972.1"/>
    <property type="molecule type" value="Genomic_DNA"/>
</dbReference>
<dbReference type="GeneID" id="8683456"/>
<dbReference type="EMBL" id="MW580849">
    <property type="protein sequence ID" value="QRM16319.1"/>
    <property type="molecule type" value="Genomic_DNA"/>
</dbReference>
<evidence type="ECO:0000313" key="8">
    <source>
        <dbReference type="EMBL" id="QRM17103.1"/>
    </source>
</evidence>
<evidence type="ECO:0000313" key="3">
    <source>
        <dbReference type="EMBL" id="QRM16449.1"/>
    </source>
</evidence>
<evidence type="ECO:0000313" key="9">
    <source>
        <dbReference type="Proteomes" id="UP000011239"/>
    </source>
</evidence>
<protein>
    <submittedName>
        <fullName evidence="2">Protein ORF24</fullName>
    </submittedName>
</protein>
<dbReference type="EMBL" id="MW580855">
    <property type="protein sequence ID" value="QRM17103.1"/>
    <property type="molecule type" value="Genomic_DNA"/>
</dbReference>
<evidence type="ECO:0000313" key="1">
    <source>
        <dbReference type="EMBL" id="ADA57787.1"/>
    </source>
</evidence>
<evidence type="ECO:0000313" key="6">
    <source>
        <dbReference type="EMBL" id="QRM16842.1"/>
    </source>
</evidence>
<dbReference type="EMBL" id="FJ940765">
    <property type="protein sequence ID" value="ADA57787.1"/>
    <property type="molecule type" value="Genomic_DNA"/>
</dbReference>
<accession>D2E875</accession>
<proteinExistence type="predicted"/>
<dbReference type="EMBL" id="MW580851">
    <property type="protein sequence ID" value="QRM16578.1"/>
    <property type="molecule type" value="Genomic_DNA"/>
</dbReference>
<evidence type="ECO:0000313" key="4">
    <source>
        <dbReference type="EMBL" id="QRM16578.1"/>
    </source>
</evidence>
<dbReference type="EMBL" id="MW580853">
    <property type="protein sequence ID" value="QRM16842.1"/>
    <property type="molecule type" value="Genomic_DNA"/>
</dbReference>
<dbReference type="EMBL" id="MW580850">
    <property type="protein sequence ID" value="QRM16449.1"/>
    <property type="molecule type" value="Genomic_DNA"/>
</dbReference>